<dbReference type="AlphaFoldDB" id="A0A7R8VL18"/>
<accession>A0A7R8VL18</accession>
<evidence type="ECO:0000313" key="1">
    <source>
        <dbReference type="EMBL" id="CAD7198810.1"/>
    </source>
</evidence>
<gene>
    <name evidence="1" type="ORF">TDIB3V08_LOCUS5086</name>
</gene>
<reference evidence="1" key="1">
    <citation type="submission" date="2020-11" db="EMBL/GenBank/DDBJ databases">
        <authorList>
            <person name="Tran Van P."/>
        </authorList>
    </citation>
    <scope>NUCLEOTIDE SEQUENCE</scope>
</reference>
<dbReference type="EMBL" id="OA566383">
    <property type="protein sequence ID" value="CAD7198810.1"/>
    <property type="molecule type" value="Genomic_DNA"/>
</dbReference>
<proteinExistence type="predicted"/>
<organism evidence="1">
    <name type="scientific">Timema douglasi</name>
    <name type="common">Walking stick</name>
    <dbReference type="NCBI Taxonomy" id="61478"/>
    <lineage>
        <taxon>Eukaryota</taxon>
        <taxon>Metazoa</taxon>
        <taxon>Ecdysozoa</taxon>
        <taxon>Arthropoda</taxon>
        <taxon>Hexapoda</taxon>
        <taxon>Insecta</taxon>
        <taxon>Pterygota</taxon>
        <taxon>Neoptera</taxon>
        <taxon>Polyneoptera</taxon>
        <taxon>Phasmatodea</taxon>
        <taxon>Timematodea</taxon>
        <taxon>Timematoidea</taxon>
        <taxon>Timematidae</taxon>
        <taxon>Timema</taxon>
    </lineage>
</organism>
<protein>
    <submittedName>
        <fullName evidence="1">Uncharacterized protein</fullName>
    </submittedName>
</protein>
<name>A0A7R8VL18_TIMDO</name>
<sequence length="175" mass="20093">MEGVKTCQELNHDGTICEESRTLKILEELQTLYAERLKRIDDEAGGDGVQLKITTMESWVRDLTIQNAILVHTVELLEHEASERVLLLQKRLQESSKSALEYMTKVQDYDSQMQEATGEKIRSQSQEIWSEFLATYPAPGFDPRHFLIFFEALNLDQGQLSLMRSYLNEKVAAPI</sequence>